<reference evidence="4 6" key="3">
    <citation type="submission" date="2024-04" db="EMBL/GenBank/DDBJ databases">
        <title>Genomic Markers of Mycobacteria.</title>
        <authorList>
            <person name="Soliman M.S."/>
            <person name="Elkholy A."/>
            <person name="Soliman N.S."/>
            <person name="Abbas A."/>
            <person name="Khayrat S."/>
            <person name="Shawky S."/>
        </authorList>
    </citation>
    <scope>NUCLEOTIDE SEQUENCE [LARGE SCALE GENOMIC DNA]</scope>
    <source>
        <strain evidence="4 6">Egy-CU-AM5</strain>
    </source>
</reference>
<evidence type="ECO:0000313" key="3">
    <source>
        <dbReference type="EMBL" id="MCV7386644.1"/>
    </source>
</evidence>
<dbReference type="InterPro" id="IPR027417">
    <property type="entry name" value="P-loop_NTPase"/>
</dbReference>
<keyword evidence="1" id="KW-0812">Transmembrane</keyword>
<gene>
    <name evidence="4" type="ORF">ABFW12_18325</name>
    <name evidence="3" type="ORF">H5P34_01095</name>
</gene>
<dbReference type="InterPro" id="IPR048428">
    <property type="entry name" value="YobI-NTPase"/>
</dbReference>
<evidence type="ECO:0000256" key="1">
    <source>
        <dbReference type="SAM" id="Phobius"/>
    </source>
</evidence>
<keyword evidence="1" id="KW-1133">Transmembrane helix</keyword>
<dbReference type="Proteomes" id="UP001141659">
    <property type="component" value="Unassembled WGS sequence"/>
</dbReference>
<sequence length="1298" mass="143434">MGRYGHRYNLGALRACIGNCASSVAYWAFTPSRTSTDAGLAPLIPGFDREQHQIYVDHLNAALTTDNVCNIALTGRYGAGKSSVLQEFARHNRKRVLFLSLSTLGPDADDESRTNQIEKELVKQLLHREKPSRLPQSRYQRIDRLPRWRAVGESVFGLISLGLVLWLFGVLPALPGMAGNHPWWLRVTAAVVTSIAAISLVAWTRLAVHNRLVVSAVSAGGASISLTKSESYFDKYLDEIVYFFESARNIDIVIFEDLDRFDEPGIFEALRELNTLLNNSKQTEGRSIRFVYALRDSIFEMLGHDTKCQEGDAAKAEAVRANRTKFFDLVIPVVPFITHRTSRDLLTEILNEGNNTASQATRISPELIDLTARHLPDMRLLTNIRNEYSVYAKRLITDKRGIDGLHPDKLFAMVVYKNVHLSDFEHVLLGSSNLDTIYGLSRDLITESITVRRAQLRDIADAVALERILAERSSEWGERLAWFVRTIAVLQNPNMPLHGYRIGVNEFAVSAASTDSFWRAVFTEGIGVTATFSAPGYNPFTVTVTADDIGMLLADSRKDVPHLDNWDGREQDQLARAEVQLRADLETLRTADFCDLAERADFTVTRGDTNVSFERLLAGHINSEVARALIAEGFIDRYYTLYVGQYYGHRVPPNAMNFIVHNIDTNLADHNYHFENDDEIAAVLRETKRSFLSEVSAYNIGILDYLLKQDDPGAHTILESLIGRGGEQEQSFLQTYLAEGIQTLAAVSYLAERWPDIFTQIVHNANLTRDQKVELVDIALATSNRKIDYQLDQDVRNLMQSTYKSLPILSQPPDTVDTNAGPRQTSDIQVRNAVTTMRRAGFICDDLAALTPRATRVMVESDCYTLTAANLAAALGDPDTLSLDRIKAVDDNVYNFALRHSGKYLAAIAAGNGHDGQTDPGTNAIADARPGARNAGATTAARSRTTWTVADPSAFVDIVTDLRRHSKEQIADIISRADPGCMIVSLGAVPDSTWEALSHCQRFPATLANVDRLISHLGELDADLAAVLTTAGAITIPAGDAIADDDDDSSPVSIEATKLRVSEAILNATASIPDPEMRVGLVASLELEEWFPVDRVQPEPGPLLGLLIGERVCADERELFARFDTGDWTTLRYAIERSEKFVDFVTAELLGRNMTLRLLDSNDIGNAVKRAVLNRFDEFIPAGDCDALLAAGRAALTMKHHLAAAEIARIAAGTSNPDLVVRLLHASSGEVGVTDTIQCLMALPDPHNQLEVSEARLTFPKNDHHAAVLKRLQDDGRITMRIYAKTLGKGARIEVRVK</sequence>
<evidence type="ECO:0000313" key="6">
    <source>
        <dbReference type="Proteomes" id="UP001558474"/>
    </source>
</evidence>
<organism evidence="3 5">
    <name type="scientific">Mycolicibacterium porcinum</name>
    <dbReference type="NCBI Taxonomy" id="39693"/>
    <lineage>
        <taxon>Bacteria</taxon>
        <taxon>Bacillati</taxon>
        <taxon>Actinomycetota</taxon>
        <taxon>Actinomycetes</taxon>
        <taxon>Mycobacteriales</taxon>
        <taxon>Mycobacteriaceae</taxon>
        <taxon>Mycolicibacterium</taxon>
    </lineage>
</organism>
<evidence type="ECO:0000313" key="5">
    <source>
        <dbReference type="Proteomes" id="UP001141659"/>
    </source>
</evidence>
<reference evidence="3" key="1">
    <citation type="submission" date="2020-07" db="EMBL/GenBank/DDBJ databases">
        <authorList>
            <person name="Pettersson B.M.F."/>
            <person name="Behra P.R.K."/>
            <person name="Ramesh M."/>
            <person name="Das S."/>
            <person name="Dasgupta S."/>
            <person name="Kirsebom L.A."/>
        </authorList>
    </citation>
    <scope>NUCLEOTIDE SEQUENCE</scope>
    <source>
        <strain evidence="3">DSM 44242</strain>
    </source>
</reference>
<evidence type="ECO:0000259" key="2">
    <source>
        <dbReference type="Pfam" id="PF20693"/>
    </source>
</evidence>
<dbReference type="SUPFAM" id="SSF52540">
    <property type="entry name" value="P-loop containing nucleoside triphosphate hydrolases"/>
    <property type="match status" value="1"/>
</dbReference>
<evidence type="ECO:0000313" key="4">
    <source>
        <dbReference type="EMBL" id="MEX3740181.1"/>
    </source>
</evidence>
<dbReference type="EMBL" id="JBDLOU010000039">
    <property type="protein sequence ID" value="MEX3740181.1"/>
    <property type="molecule type" value="Genomic_DNA"/>
</dbReference>
<dbReference type="Pfam" id="PF20693">
    <property type="entry name" value="YobI-ATPase"/>
    <property type="match status" value="1"/>
</dbReference>
<comment type="caution">
    <text evidence="3">The sequence shown here is derived from an EMBL/GenBank/DDBJ whole genome shotgun (WGS) entry which is preliminary data.</text>
</comment>
<keyword evidence="1" id="KW-0472">Membrane</keyword>
<accession>A0AAW5SXF3</accession>
<dbReference type="RefSeq" id="WP_133058129.1">
    <property type="nucleotide sequence ID" value="NZ_JACKVC010000006.1"/>
</dbReference>
<feature type="transmembrane region" description="Helical" evidence="1">
    <location>
        <begin position="150"/>
        <end position="171"/>
    </location>
</feature>
<protein>
    <submittedName>
        <fullName evidence="3">DUF1109 domain-containing protein</fullName>
    </submittedName>
</protein>
<proteinExistence type="predicted"/>
<name>A0AAW5SXF3_9MYCO</name>
<feature type="domain" description="YobI-like P-loop NTPase" evidence="2">
    <location>
        <begin position="55"/>
        <end position="434"/>
    </location>
</feature>
<reference evidence="3" key="2">
    <citation type="journal article" date="2022" name="BMC Genomics">
        <title>Comparative genome analysis of mycobacteria focusing on tRNA and non-coding RNA.</title>
        <authorList>
            <person name="Behra P.R.K."/>
            <person name="Pettersson B.M.F."/>
            <person name="Ramesh M."/>
            <person name="Das S."/>
            <person name="Dasgupta S."/>
            <person name="Kirsebom L.A."/>
        </authorList>
    </citation>
    <scope>NUCLEOTIDE SEQUENCE</scope>
    <source>
        <strain evidence="3">DSM 44242</strain>
    </source>
</reference>
<dbReference type="EMBL" id="JACKVC010000006">
    <property type="protein sequence ID" value="MCV7386644.1"/>
    <property type="molecule type" value="Genomic_DNA"/>
</dbReference>
<dbReference type="Proteomes" id="UP001558474">
    <property type="component" value="Unassembled WGS sequence"/>
</dbReference>
<keyword evidence="6" id="KW-1185">Reference proteome</keyword>
<feature type="transmembrane region" description="Helical" evidence="1">
    <location>
        <begin position="183"/>
        <end position="203"/>
    </location>
</feature>